<keyword evidence="4" id="KW-1015">Disulfide bond</keyword>
<dbReference type="PANTHER" id="PTHR42104:SF1">
    <property type="entry name" value="EXTRACELLULAR GUANYL-SPECIFIC RIBONUCLEASE RNTA (AFU_ORTHOLOGUE AFUA_4G03230)"/>
    <property type="match status" value="1"/>
</dbReference>
<keyword evidence="1" id="KW-0540">Nuclease</keyword>
<dbReference type="GO" id="GO:0016829">
    <property type="term" value="F:lyase activity"/>
    <property type="evidence" value="ECO:0007669"/>
    <property type="project" value="UniProtKB-KW"/>
</dbReference>
<evidence type="ECO:0000256" key="5">
    <source>
        <dbReference type="ARBA" id="ARBA00023239"/>
    </source>
</evidence>
<dbReference type="GO" id="GO:0016787">
    <property type="term" value="F:hydrolase activity"/>
    <property type="evidence" value="ECO:0007669"/>
    <property type="project" value="UniProtKB-KW"/>
</dbReference>
<keyword evidence="6" id="KW-0732">Signal</keyword>
<dbReference type="HOGENOM" id="CLU_111658_4_0_1"/>
<feature type="signal peptide" evidence="6">
    <location>
        <begin position="1"/>
        <end position="20"/>
    </location>
</feature>
<accession>A0A0C9WYL3</accession>
<dbReference type="PANTHER" id="PTHR42104">
    <property type="entry name" value="EXTRACELLULAR GUANYL-SPECIFIC RIBONUCLEASE RNTA (AFU_ORTHOLOGUE AFUA_4G03230)"/>
    <property type="match status" value="1"/>
</dbReference>
<proteinExistence type="predicted"/>
<dbReference type="Pfam" id="PF00545">
    <property type="entry name" value="Ribonuclease"/>
    <property type="match status" value="1"/>
</dbReference>
<dbReference type="InterPro" id="IPR000026">
    <property type="entry name" value="N1-like"/>
</dbReference>
<sequence length="130" mass="14082">MKLLSTLLTAILVAIPAVSAAHTCHCGDTSYDNNEIVGAINEGYSKNNSPTKFSGGYPHKFGNTENLSFEDCMEGTLVEYPLKTKTPWKGGSRPGADRVVYLLGEDKTFCGCMTHTGAKHNKFVECEKSS</sequence>
<evidence type="ECO:0000256" key="6">
    <source>
        <dbReference type="SAM" id="SignalP"/>
    </source>
</evidence>
<feature type="chain" id="PRO_5002205530" evidence="6">
    <location>
        <begin position="21"/>
        <end position="130"/>
    </location>
</feature>
<dbReference type="OrthoDB" id="3040351at2759"/>
<keyword evidence="3" id="KW-0378">Hydrolase</keyword>
<reference evidence="7 8" key="1">
    <citation type="submission" date="2014-04" db="EMBL/GenBank/DDBJ databases">
        <authorList>
            <consortium name="DOE Joint Genome Institute"/>
            <person name="Kuo A."/>
            <person name="Kohler A."/>
            <person name="Nagy L.G."/>
            <person name="Floudas D."/>
            <person name="Copeland A."/>
            <person name="Barry K.W."/>
            <person name="Cichocki N."/>
            <person name="Veneault-Fourrey C."/>
            <person name="LaButti K."/>
            <person name="Lindquist E.A."/>
            <person name="Lipzen A."/>
            <person name="Lundell T."/>
            <person name="Morin E."/>
            <person name="Murat C."/>
            <person name="Sun H."/>
            <person name="Tunlid A."/>
            <person name="Henrissat B."/>
            <person name="Grigoriev I.V."/>
            <person name="Hibbett D.S."/>
            <person name="Martin F."/>
            <person name="Nordberg H.P."/>
            <person name="Cantor M.N."/>
            <person name="Hua S.X."/>
        </authorList>
    </citation>
    <scope>NUCLEOTIDE SEQUENCE [LARGE SCALE GENOMIC DNA]</scope>
    <source>
        <strain evidence="7 8">LaAM-08-1</strain>
    </source>
</reference>
<evidence type="ECO:0000256" key="3">
    <source>
        <dbReference type="ARBA" id="ARBA00022801"/>
    </source>
</evidence>
<organism evidence="7 8">
    <name type="scientific">Laccaria amethystina LaAM-08-1</name>
    <dbReference type="NCBI Taxonomy" id="1095629"/>
    <lineage>
        <taxon>Eukaryota</taxon>
        <taxon>Fungi</taxon>
        <taxon>Dikarya</taxon>
        <taxon>Basidiomycota</taxon>
        <taxon>Agaricomycotina</taxon>
        <taxon>Agaricomycetes</taxon>
        <taxon>Agaricomycetidae</taxon>
        <taxon>Agaricales</taxon>
        <taxon>Agaricineae</taxon>
        <taxon>Hydnangiaceae</taxon>
        <taxon>Laccaria</taxon>
    </lineage>
</organism>
<dbReference type="Gene3D" id="3.10.450.30">
    <property type="entry name" value="Microbial ribonucleases"/>
    <property type="match status" value="1"/>
</dbReference>
<keyword evidence="2" id="KW-0255">Endonuclease</keyword>
<name>A0A0C9WYL3_9AGAR</name>
<protein>
    <submittedName>
        <fullName evidence="7">Uncharacterized protein</fullName>
    </submittedName>
</protein>
<dbReference type="EMBL" id="KN838813">
    <property type="protein sequence ID" value="KIJ94023.1"/>
    <property type="molecule type" value="Genomic_DNA"/>
</dbReference>
<keyword evidence="8" id="KW-1185">Reference proteome</keyword>
<evidence type="ECO:0000313" key="7">
    <source>
        <dbReference type="EMBL" id="KIJ94023.1"/>
    </source>
</evidence>
<dbReference type="Proteomes" id="UP000054477">
    <property type="component" value="Unassembled WGS sequence"/>
</dbReference>
<dbReference type="SUPFAM" id="SSF53933">
    <property type="entry name" value="Microbial ribonucleases"/>
    <property type="match status" value="1"/>
</dbReference>
<reference evidence="8" key="2">
    <citation type="submission" date="2015-01" db="EMBL/GenBank/DDBJ databases">
        <title>Evolutionary Origins and Diversification of the Mycorrhizal Mutualists.</title>
        <authorList>
            <consortium name="DOE Joint Genome Institute"/>
            <consortium name="Mycorrhizal Genomics Consortium"/>
            <person name="Kohler A."/>
            <person name="Kuo A."/>
            <person name="Nagy L.G."/>
            <person name="Floudas D."/>
            <person name="Copeland A."/>
            <person name="Barry K.W."/>
            <person name="Cichocki N."/>
            <person name="Veneault-Fourrey C."/>
            <person name="LaButti K."/>
            <person name="Lindquist E.A."/>
            <person name="Lipzen A."/>
            <person name="Lundell T."/>
            <person name="Morin E."/>
            <person name="Murat C."/>
            <person name="Riley R."/>
            <person name="Ohm R."/>
            <person name="Sun H."/>
            <person name="Tunlid A."/>
            <person name="Henrissat B."/>
            <person name="Grigoriev I.V."/>
            <person name="Hibbett D.S."/>
            <person name="Martin F."/>
        </authorList>
    </citation>
    <scope>NUCLEOTIDE SEQUENCE [LARGE SCALE GENOMIC DNA]</scope>
    <source>
        <strain evidence="8">LaAM-08-1</strain>
    </source>
</reference>
<keyword evidence="5" id="KW-0456">Lyase</keyword>
<evidence type="ECO:0000256" key="2">
    <source>
        <dbReference type="ARBA" id="ARBA00022759"/>
    </source>
</evidence>
<dbReference type="GO" id="GO:0003723">
    <property type="term" value="F:RNA binding"/>
    <property type="evidence" value="ECO:0007669"/>
    <property type="project" value="InterPro"/>
</dbReference>
<dbReference type="GO" id="GO:0004521">
    <property type="term" value="F:RNA endonuclease activity"/>
    <property type="evidence" value="ECO:0007669"/>
    <property type="project" value="InterPro"/>
</dbReference>
<gene>
    <name evidence="7" type="ORF">K443DRAFT_134889</name>
</gene>
<evidence type="ECO:0000256" key="1">
    <source>
        <dbReference type="ARBA" id="ARBA00022722"/>
    </source>
</evidence>
<dbReference type="AlphaFoldDB" id="A0A0C9WYL3"/>
<evidence type="ECO:0000313" key="8">
    <source>
        <dbReference type="Proteomes" id="UP000054477"/>
    </source>
</evidence>
<dbReference type="InterPro" id="IPR016191">
    <property type="entry name" value="Ribonuclease/ribotoxin"/>
</dbReference>
<evidence type="ECO:0000256" key="4">
    <source>
        <dbReference type="ARBA" id="ARBA00023157"/>
    </source>
</evidence>